<evidence type="ECO:0000313" key="1">
    <source>
        <dbReference type="EMBL" id="GLS27448.1"/>
    </source>
</evidence>
<organism evidence="1 2">
    <name type="scientific">Marinibactrum halimedae</name>
    <dbReference type="NCBI Taxonomy" id="1444977"/>
    <lineage>
        <taxon>Bacteria</taxon>
        <taxon>Pseudomonadati</taxon>
        <taxon>Pseudomonadota</taxon>
        <taxon>Gammaproteobacteria</taxon>
        <taxon>Cellvibrionales</taxon>
        <taxon>Cellvibrionaceae</taxon>
        <taxon>Marinibactrum</taxon>
    </lineage>
</organism>
<comment type="caution">
    <text evidence="1">The sequence shown here is derived from an EMBL/GenBank/DDBJ whole genome shotgun (WGS) entry which is preliminary data.</text>
</comment>
<dbReference type="AlphaFoldDB" id="A0AA37T9V0"/>
<protein>
    <recommendedName>
        <fullName evidence="3">GLUG domain-containing protein</fullName>
    </recommendedName>
</protein>
<evidence type="ECO:0008006" key="3">
    <source>
        <dbReference type="Google" id="ProtNLM"/>
    </source>
</evidence>
<gene>
    <name evidence="1" type="ORF">GCM10007877_31670</name>
</gene>
<dbReference type="EMBL" id="BSPD01000079">
    <property type="protein sequence ID" value="GLS27448.1"/>
    <property type="molecule type" value="Genomic_DNA"/>
</dbReference>
<proteinExistence type="predicted"/>
<dbReference type="RefSeq" id="WP_232595006.1">
    <property type="nucleotide sequence ID" value="NZ_BSPD01000079.1"/>
</dbReference>
<sequence>MASVVSAASVAGQNDVIVDSDHDGLIEIQSLEHLDWIRNNMLGTALVDFSGNRYEKGCPLSGCYGYELVSDLSFDTNGDGVISSADQYYDYDGDGSNNGWLPIGTKENGFRASFEGNGHRISGVYIHRLQDDIETQGENIGLFGVVTIPDDSNEILIEGARTQSIQNIEVYTDGQGVKGHRNVGTLIGEIDFKGFLDWRSVHIHLDQVHIIAAVTGEENTGGVVGSIVINTYEFTPKVFTYSNSNMDVSVIGKTGNVGGIIGKVRDDSALSISINNNKVAAAVNNLSVGASGGFIGLLGDFEGEDGTVDIEKNQLEVNVRSMGVAGGIVGEMGGTSTYLILNDNVVSGVVTGRKHSGGLLGSDNVSEGLVAVRGNRVFADTFARKDCAGGIFGKHIVQGFGGLHSDIRENIIYGSVFGGAATGGMAGCFNIFDEYTTESVIEKNISVGNVIGKGDAGGLIGSFGSFGSSAFDLANTYTFIRNNLVAGKIRGAENVGGVVGQFFNKNILPFGYFSNNLSLGVVKHQGVSGSNEVGGFLGLITWRDEYLDYDPAGFFSGNYHFNQREGLPSIGVVDGSFPITEESILGARYVELKYPQSPNSMSHAGLLYEDWDEDIWSFGSSDQFPGLIIEGVIYRYNKSTNVLEEEAM</sequence>
<reference evidence="1 2" key="1">
    <citation type="journal article" date="2014" name="Int. J. Syst. Evol. Microbiol.">
        <title>Complete genome sequence of Corynebacterium casei LMG S-19264T (=DSM 44701T), isolated from a smear-ripened cheese.</title>
        <authorList>
            <consortium name="US DOE Joint Genome Institute (JGI-PGF)"/>
            <person name="Walter F."/>
            <person name="Albersmeier A."/>
            <person name="Kalinowski J."/>
            <person name="Ruckert C."/>
        </authorList>
    </citation>
    <scope>NUCLEOTIDE SEQUENCE [LARGE SCALE GENOMIC DNA]</scope>
    <source>
        <strain evidence="1 2">NBRC 110095</strain>
    </source>
</reference>
<evidence type="ECO:0000313" key="2">
    <source>
        <dbReference type="Proteomes" id="UP001156870"/>
    </source>
</evidence>
<dbReference type="Proteomes" id="UP001156870">
    <property type="component" value="Unassembled WGS sequence"/>
</dbReference>
<accession>A0AA37T9V0</accession>
<dbReference type="Gene3D" id="2.160.20.110">
    <property type="match status" value="2"/>
</dbReference>
<name>A0AA37T9V0_9GAMM</name>
<keyword evidence="2" id="KW-1185">Reference proteome</keyword>